<evidence type="ECO:0000256" key="1">
    <source>
        <dbReference type="ARBA" id="ARBA00004141"/>
    </source>
</evidence>
<dbReference type="InterPro" id="IPR035952">
    <property type="entry name" value="Rhomboid-like_sf"/>
</dbReference>
<evidence type="ECO:0000256" key="3">
    <source>
        <dbReference type="ARBA" id="ARBA00022989"/>
    </source>
</evidence>
<feature type="compositionally biased region" description="Basic and acidic residues" evidence="5">
    <location>
        <begin position="337"/>
        <end position="349"/>
    </location>
</feature>
<evidence type="ECO:0000256" key="5">
    <source>
        <dbReference type="SAM" id="MobiDB-lite"/>
    </source>
</evidence>
<name>A0A0H2SFM8_9AGAM</name>
<feature type="compositionally biased region" description="Polar residues" evidence="5">
    <location>
        <begin position="311"/>
        <end position="328"/>
    </location>
</feature>
<keyword evidence="2 6" id="KW-0812">Transmembrane</keyword>
<comment type="subcellular location">
    <subcellularLocation>
        <location evidence="1">Membrane</location>
        <topology evidence="1">Multi-pass membrane protein</topology>
    </subcellularLocation>
</comment>
<feature type="transmembrane region" description="Helical" evidence="6">
    <location>
        <begin position="71"/>
        <end position="89"/>
    </location>
</feature>
<feature type="region of interest" description="Disordered" evidence="5">
    <location>
        <begin position="310"/>
        <end position="363"/>
    </location>
</feature>
<dbReference type="FunFam" id="1.20.1540.10:FF:000004">
    <property type="entry name" value="Transmembrane protein 115"/>
    <property type="match status" value="1"/>
</dbReference>
<dbReference type="InParanoid" id="A0A0H2SFM8"/>
<dbReference type="GO" id="GO:0006890">
    <property type="term" value="P:retrograde vesicle-mediated transport, Golgi to endoplasmic reticulum"/>
    <property type="evidence" value="ECO:0007669"/>
    <property type="project" value="InterPro"/>
</dbReference>
<feature type="transmembrane region" description="Helical" evidence="6">
    <location>
        <begin position="175"/>
        <end position="199"/>
    </location>
</feature>
<evidence type="ECO:0000313" key="8">
    <source>
        <dbReference type="Proteomes" id="UP000053477"/>
    </source>
</evidence>
<dbReference type="STRING" id="27342.A0A0H2SFM8"/>
<keyword evidence="3 6" id="KW-1133">Transmembrane helix</keyword>
<evidence type="ECO:0000256" key="4">
    <source>
        <dbReference type="ARBA" id="ARBA00023136"/>
    </source>
</evidence>
<dbReference type="GO" id="GO:0005794">
    <property type="term" value="C:Golgi apparatus"/>
    <property type="evidence" value="ECO:0007669"/>
    <property type="project" value="TreeGrafter"/>
</dbReference>
<proteinExistence type="predicted"/>
<sequence>MALLSSPQHLLASVPLTTRIFTGSTIALSIFYYVLQWNSTAPNFAPYLTLIPGISIFYPWTLLTAGLVETTVIELAFTLLFVPMSLSYLERLWGAVETAKFIVVNTVIPNIMSFGVSWLAFIVFQNADLFLYGVEYHGNMALQTGILVAFTQLIPEHQVQVFGIVKVRVKRLPMAYVTLSTVLVLLGFQSPWIAIQWGWLVSYVYLRFYKKNKGDSIVGESYGDRSETFAFVSWFPPFLHPLMSIVGNLVFTLASRLHLLPGVTPSDIESAGYSQVPGGPRAEAERRRALALKALDQRIASTAAPAVGSRIVSNNAADEAPSRTSSDSPAGPVPDAGKSRPLERRKSVGEMDIASSGDGKGSP</sequence>
<dbReference type="SMART" id="SM01160">
    <property type="entry name" value="DUF1751"/>
    <property type="match status" value="1"/>
</dbReference>
<reference evidence="7 8" key="1">
    <citation type="submission" date="2015-04" db="EMBL/GenBank/DDBJ databases">
        <title>Complete genome sequence of Schizopora paradoxa KUC8140, a cosmopolitan wood degrader in East Asia.</title>
        <authorList>
            <consortium name="DOE Joint Genome Institute"/>
            <person name="Min B."/>
            <person name="Park H."/>
            <person name="Jang Y."/>
            <person name="Kim J.-J."/>
            <person name="Kim K.H."/>
            <person name="Pangilinan J."/>
            <person name="Lipzen A."/>
            <person name="Riley R."/>
            <person name="Grigoriev I.V."/>
            <person name="Spatafora J.W."/>
            <person name="Choi I.-G."/>
        </authorList>
    </citation>
    <scope>NUCLEOTIDE SEQUENCE [LARGE SCALE GENOMIC DNA]</scope>
    <source>
        <strain evidence="7 8">KUC8140</strain>
    </source>
</reference>
<organism evidence="7 8">
    <name type="scientific">Schizopora paradoxa</name>
    <dbReference type="NCBI Taxonomy" id="27342"/>
    <lineage>
        <taxon>Eukaryota</taxon>
        <taxon>Fungi</taxon>
        <taxon>Dikarya</taxon>
        <taxon>Basidiomycota</taxon>
        <taxon>Agaricomycotina</taxon>
        <taxon>Agaricomycetes</taxon>
        <taxon>Hymenochaetales</taxon>
        <taxon>Schizoporaceae</taxon>
        <taxon>Schizopora</taxon>
    </lineage>
</organism>
<feature type="transmembrane region" description="Helical" evidence="6">
    <location>
        <begin position="101"/>
        <end position="124"/>
    </location>
</feature>
<feature type="transmembrane region" description="Helical" evidence="6">
    <location>
        <begin position="12"/>
        <end position="35"/>
    </location>
</feature>
<accession>A0A0H2SFM8</accession>
<protein>
    <submittedName>
        <fullName evidence="7">DUF1751-domain-containing protein</fullName>
    </submittedName>
</protein>
<dbReference type="Gene3D" id="1.20.1540.10">
    <property type="entry name" value="Rhomboid-like"/>
    <property type="match status" value="1"/>
</dbReference>
<dbReference type="Pfam" id="PF08551">
    <property type="entry name" value="DUF1751"/>
    <property type="match status" value="1"/>
</dbReference>
<dbReference type="InterPro" id="IPR013861">
    <property type="entry name" value="TMEM115/Pdh1/Rbl19"/>
</dbReference>
<keyword evidence="4 6" id="KW-0472">Membrane</keyword>
<dbReference type="AlphaFoldDB" id="A0A0H2SFM8"/>
<evidence type="ECO:0000256" key="2">
    <source>
        <dbReference type="ARBA" id="ARBA00022692"/>
    </source>
</evidence>
<dbReference type="SUPFAM" id="SSF144091">
    <property type="entry name" value="Rhomboid-like"/>
    <property type="match status" value="1"/>
</dbReference>
<dbReference type="OrthoDB" id="73612at2759"/>
<gene>
    <name evidence="7" type="ORF">SCHPADRAFT_934467</name>
</gene>
<feature type="transmembrane region" description="Helical" evidence="6">
    <location>
        <begin position="47"/>
        <end position="65"/>
    </location>
</feature>
<dbReference type="Proteomes" id="UP000053477">
    <property type="component" value="Unassembled WGS sequence"/>
</dbReference>
<dbReference type="PANTHER" id="PTHR13377:SF3">
    <property type="entry name" value="TRANSMEMBRANE PROTEIN 115"/>
    <property type="match status" value="1"/>
</dbReference>
<evidence type="ECO:0000313" key="7">
    <source>
        <dbReference type="EMBL" id="KLO20643.1"/>
    </source>
</evidence>
<keyword evidence="8" id="KW-1185">Reference proteome</keyword>
<dbReference type="PANTHER" id="PTHR13377">
    <property type="entry name" value="PLACENTAL PROTEIN 6"/>
    <property type="match status" value="1"/>
</dbReference>
<evidence type="ECO:0000256" key="6">
    <source>
        <dbReference type="SAM" id="Phobius"/>
    </source>
</evidence>
<dbReference type="GO" id="GO:0016020">
    <property type="term" value="C:membrane"/>
    <property type="evidence" value="ECO:0007669"/>
    <property type="project" value="UniProtKB-SubCell"/>
</dbReference>
<dbReference type="EMBL" id="KQ085882">
    <property type="protein sequence ID" value="KLO20643.1"/>
    <property type="molecule type" value="Genomic_DNA"/>
</dbReference>